<keyword evidence="1" id="KW-0812">Transmembrane</keyword>
<feature type="transmembrane region" description="Helical" evidence="1">
    <location>
        <begin position="39"/>
        <end position="57"/>
    </location>
</feature>
<dbReference type="EMBL" id="JAEKFT010000013">
    <property type="protein sequence ID" value="MBT0962087.1"/>
    <property type="molecule type" value="Genomic_DNA"/>
</dbReference>
<organism evidence="2 3">
    <name type="scientific">Denitromonas iodatirespirans</name>
    <dbReference type="NCBI Taxonomy" id="2795389"/>
    <lineage>
        <taxon>Bacteria</taxon>
        <taxon>Pseudomonadati</taxon>
        <taxon>Pseudomonadota</taxon>
        <taxon>Betaproteobacteria</taxon>
        <taxon>Rhodocyclales</taxon>
        <taxon>Zoogloeaceae</taxon>
        <taxon>Denitromonas</taxon>
    </lineage>
</organism>
<dbReference type="GO" id="GO:0015385">
    <property type="term" value="F:sodium:proton antiporter activity"/>
    <property type="evidence" value="ECO:0007669"/>
    <property type="project" value="TreeGrafter"/>
</dbReference>
<gene>
    <name evidence="2" type="ORF">I8J34_12980</name>
</gene>
<dbReference type="NCBIfam" id="TIGR01300">
    <property type="entry name" value="CPA3_mnhG_phaG"/>
    <property type="match status" value="1"/>
</dbReference>
<name>A0A944DD09_DENI1</name>
<reference evidence="3" key="1">
    <citation type="journal article" date="2022" name="ISME J.">
        <title>Genetic and phylogenetic analysis of dissimilatory iodate-reducing bacteria identifies potential niches across the world's oceans.</title>
        <authorList>
            <person name="Reyes-Umana V."/>
            <person name="Henning Z."/>
            <person name="Lee K."/>
            <person name="Barnum T.P."/>
            <person name="Coates J.D."/>
        </authorList>
    </citation>
    <scope>NUCLEOTIDE SEQUENCE [LARGE SCALE GENOMIC DNA]</scope>
    <source>
        <strain evidence="3">IR12</strain>
    </source>
</reference>
<feature type="transmembrane region" description="Helical" evidence="1">
    <location>
        <begin position="7"/>
        <end position="27"/>
    </location>
</feature>
<dbReference type="PANTHER" id="PTHR34703">
    <property type="entry name" value="ANTIPORTER SUBUNIT MNHG2-RELATED"/>
    <property type="match status" value="1"/>
</dbReference>
<dbReference type="RefSeq" id="WP_214361885.1">
    <property type="nucleotide sequence ID" value="NZ_JAEKFT010000013.1"/>
</dbReference>
<dbReference type="InterPro" id="IPR005133">
    <property type="entry name" value="PhaG_MnhG_YufB"/>
</dbReference>
<dbReference type="Pfam" id="PF03334">
    <property type="entry name" value="PhaG_MnhG_YufB"/>
    <property type="match status" value="1"/>
</dbReference>
<accession>A0A944DD09</accession>
<feature type="transmembrane region" description="Helical" evidence="1">
    <location>
        <begin position="69"/>
        <end position="91"/>
    </location>
</feature>
<keyword evidence="1" id="KW-0472">Membrane</keyword>
<keyword evidence="1" id="KW-1133">Transmembrane helix</keyword>
<sequence>MSAVLDIVSIVLMTLGGVFCVIGAIGVLRMPGFYTRMHAASVIDTLGASLIILGLLLQSGFTLASAKLVILWLLIFFCSPTASHSLANAAYSRGVKPWEPDQGASSSSKN</sequence>
<protein>
    <submittedName>
        <fullName evidence="2">Monovalent cation/H(+) antiporter subunit G</fullName>
    </submittedName>
</protein>
<evidence type="ECO:0000313" key="2">
    <source>
        <dbReference type="EMBL" id="MBT0962087.1"/>
    </source>
</evidence>
<proteinExistence type="predicted"/>
<keyword evidence="3" id="KW-1185">Reference proteome</keyword>
<dbReference type="Proteomes" id="UP000694660">
    <property type="component" value="Unassembled WGS sequence"/>
</dbReference>
<evidence type="ECO:0000256" key="1">
    <source>
        <dbReference type="SAM" id="Phobius"/>
    </source>
</evidence>
<evidence type="ECO:0000313" key="3">
    <source>
        <dbReference type="Proteomes" id="UP000694660"/>
    </source>
</evidence>
<dbReference type="PANTHER" id="PTHR34703:SF1">
    <property type="entry name" value="ANTIPORTER SUBUNIT MNHG2-RELATED"/>
    <property type="match status" value="1"/>
</dbReference>
<dbReference type="AlphaFoldDB" id="A0A944DD09"/>
<comment type="caution">
    <text evidence="2">The sequence shown here is derived from an EMBL/GenBank/DDBJ whole genome shotgun (WGS) entry which is preliminary data.</text>
</comment>